<gene>
    <name evidence="1" type="ORF">LCGC14_2774740</name>
</gene>
<evidence type="ECO:0000313" key="1">
    <source>
        <dbReference type="EMBL" id="KKK85295.1"/>
    </source>
</evidence>
<reference evidence="1" key="1">
    <citation type="journal article" date="2015" name="Nature">
        <title>Complex archaea that bridge the gap between prokaryotes and eukaryotes.</title>
        <authorList>
            <person name="Spang A."/>
            <person name="Saw J.H."/>
            <person name="Jorgensen S.L."/>
            <person name="Zaremba-Niedzwiedzka K."/>
            <person name="Martijn J."/>
            <person name="Lind A.E."/>
            <person name="van Eijk R."/>
            <person name="Schleper C."/>
            <person name="Guy L."/>
            <person name="Ettema T.J."/>
        </authorList>
    </citation>
    <scope>NUCLEOTIDE SEQUENCE</scope>
</reference>
<dbReference type="EMBL" id="LAZR01051373">
    <property type="protein sequence ID" value="KKK85295.1"/>
    <property type="molecule type" value="Genomic_DNA"/>
</dbReference>
<accession>A0A0F8ZH10</accession>
<organism evidence="1">
    <name type="scientific">marine sediment metagenome</name>
    <dbReference type="NCBI Taxonomy" id="412755"/>
    <lineage>
        <taxon>unclassified sequences</taxon>
        <taxon>metagenomes</taxon>
        <taxon>ecological metagenomes</taxon>
    </lineage>
</organism>
<sequence length="24" mass="2917">DESYSLVQITFDHFFVFLVREPDL</sequence>
<name>A0A0F8ZH10_9ZZZZ</name>
<dbReference type="AlphaFoldDB" id="A0A0F8ZH10"/>
<comment type="caution">
    <text evidence="1">The sequence shown here is derived from an EMBL/GenBank/DDBJ whole genome shotgun (WGS) entry which is preliminary data.</text>
</comment>
<feature type="non-terminal residue" evidence="1">
    <location>
        <position position="1"/>
    </location>
</feature>
<protein>
    <submittedName>
        <fullName evidence="1">Uncharacterized protein</fullName>
    </submittedName>
</protein>
<proteinExistence type="predicted"/>